<proteinExistence type="predicted"/>
<evidence type="ECO:0000313" key="2">
    <source>
        <dbReference type="Proteomes" id="UP001649230"/>
    </source>
</evidence>
<protein>
    <submittedName>
        <fullName evidence="1">Uncharacterized protein</fullName>
    </submittedName>
</protein>
<keyword evidence="2" id="KW-1185">Reference proteome</keyword>
<sequence length="91" mass="10072">MQSVEANQTEEEYKAIPERANTDLLQKAEIGSTKANINSNLAQIYSTISQIDLHIEQSKIDYIVNVIKPYLPFSNPSIGNSGLSLYQNSLG</sequence>
<organism evidence="1 2">
    <name type="scientific">Paenibacillus hexagrammi</name>
    <dbReference type="NCBI Taxonomy" id="2908839"/>
    <lineage>
        <taxon>Bacteria</taxon>
        <taxon>Bacillati</taxon>
        <taxon>Bacillota</taxon>
        <taxon>Bacilli</taxon>
        <taxon>Bacillales</taxon>
        <taxon>Paenibacillaceae</taxon>
        <taxon>Paenibacillus</taxon>
    </lineage>
</organism>
<dbReference type="RefSeq" id="WP_235120131.1">
    <property type="nucleotide sequence ID" value="NZ_CP090978.1"/>
</dbReference>
<name>A0ABY3SIJ9_9BACL</name>
<reference evidence="1 2" key="1">
    <citation type="journal article" date="2024" name="Int. J. Syst. Evol. Microbiol.">
        <title>Paenibacillus hexagrammi sp. nov., a novel bacterium isolated from the gut content of Hexagrammos agrammus.</title>
        <authorList>
            <person name="Jung H.K."/>
            <person name="Kim D.G."/>
            <person name="Zin H."/>
            <person name="Park J."/>
            <person name="Jung H."/>
            <person name="Kim Y.O."/>
            <person name="Kong H.J."/>
            <person name="Kim J.W."/>
            <person name="Kim Y.S."/>
        </authorList>
    </citation>
    <scope>NUCLEOTIDE SEQUENCE [LARGE SCALE GENOMIC DNA]</scope>
    <source>
        <strain evidence="1 2">YPD9-1</strain>
    </source>
</reference>
<dbReference type="EMBL" id="CP090978">
    <property type="protein sequence ID" value="UJF33737.1"/>
    <property type="molecule type" value="Genomic_DNA"/>
</dbReference>
<dbReference type="Proteomes" id="UP001649230">
    <property type="component" value="Chromosome"/>
</dbReference>
<evidence type="ECO:0000313" key="1">
    <source>
        <dbReference type="EMBL" id="UJF33737.1"/>
    </source>
</evidence>
<accession>A0ABY3SIJ9</accession>
<gene>
    <name evidence="1" type="ORF">L0M14_00255</name>
</gene>